<protein>
    <submittedName>
        <fullName evidence="2">Uncharacterized protein</fullName>
    </submittedName>
</protein>
<dbReference type="EMBL" id="KM051843">
    <property type="protein sequence ID" value="AII28007.1"/>
    <property type="molecule type" value="Genomic_DNA"/>
</dbReference>
<dbReference type="OrthoDB" id="24648at10239"/>
<dbReference type="RefSeq" id="YP_009056375.1">
    <property type="nucleotide sequence ID" value="NC_024792.1"/>
</dbReference>
<feature type="region of interest" description="Disordered" evidence="1">
    <location>
        <begin position="184"/>
        <end position="203"/>
    </location>
</feature>
<evidence type="ECO:0000313" key="2">
    <source>
        <dbReference type="EMBL" id="AII28007.1"/>
    </source>
</evidence>
<proteinExistence type="predicted"/>
<reference evidence="2 3" key="1">
    <citation type="submission" date="2014-06" db="EMBL/GenBank/DDBJ databases">
        <title>Bioinformatic genomic analysis of Bacillus phage Bobb.</title>
        <authorList>
            <person name="Lewis H.M.N."/>
            <person name="Temple L."/>
            <person name="Barth R.N."/>
            <person name="Bowles K.M."/>
            <person name="Churchin D.I."/>
            <person name="Scott-Croshaw C."/>
            <person name="Glasgow G.H."/>
            <person name="Gloe M.W."/>
            <person name="McGough T.M."/>
            <person name="Nutbrown S.A."/>
            <person name="Romulus S.R."/>
            <person name="Sanders K.A.M."/>
            <person name="Diachok C.R."/>
            <person name="Serigano J.P."/>
            <person name="Shin D."/>
            <person name="Suresh M.H."/>
            <person name="Conner A.R.N."/>
            <person name="Korba R.M."/>
            <person name="Livermore R.J."/>
            <person name="Rohlf M.B."/>
            <person name="Utterback S.D."/>
            <person name="Wilson V.E."/>
        </authorList>
    </citation>
    <scope>NUCLEOTIDE SEQUENCE [LARGE SCALE GENOMIC DNA]</scope>
</reference>
<evidence type="ECO:0000313" key="3">
    <source>
        <dbReference type="Proteomes" id="UP000028664"/>
    </source>
</evidence>
<evidence type="ECO:0000256" key="1">
    <source>
        <dbReference type="SAM" id="MobiDB-lite"/>
    </source>
</evidence>
<accession>A0A076G6T6</accession>
<keyword evidence="3" id="KW-1185">Reference proteome</keyword>
<dbReference type="KEGG" id="vg:20283393"/>
<name>A0A076G6T6_9CAUD</name>
<organism evidence="2 3">
    <name type="scientific">Bacillus phage Bobb</name>
    <dbReference type="NCBI Taxonomy" id="1527469"/>
    <lineage>
        <taxon>Viruses</taxon>
        <taxon>Duplodnaviria</taxon>
        <taxon>Heunggongvirae</taxon>
        <taxon>Uroviricota</taxon>
        <taxon>Caudoviricetes</taxon>
        <taxon>Herelleviridae</taxon>
        <taxon>Bastillevirinae</taxon>
        <taxon>Agatevirus</taxon>
        <taxon>Agatevirus bobb</taxon>
    </lineage>
</organism>
<sequence length="203" mass="22828">MSEQNFTNPDESLIQYIKRGVLWVQKKPVYIIELINERDTAYIAAYAVQEENIDPKAPPIKRGRFEVKPTTQFSKNTVLSKLADTIYSKSKKAVRAWKSDPPLFVCPVVHNQQDTFSGKIGSGFFEHTQDRWTTLNGQRKYERGAPTGVFIGLDSIVWEDKVTIPADSFVKAFAAEGASTFYDLTGEDKNENPDNPLGGAYRG</sequence>
<dbReference type="GeneID" id="20283393"/>
<dbReference type="Proteomes" id="UP000028664">
    <property type="component" value="Segment"/>
</dbReference>